<dbReference type="EMBL" id="JAPTYD010000063">
    <property type="protein sequence ID" value="MCZ0964039.1"/>
    <property type="molecule type" value="Genomic_DNA"/>
</dbReference>
<reference evidence="1" key="1">
    <citation type="submission" date="2022-12" db="EMBL/GenBank/DDBJ databases">
        <title>Paracoccus sp. EF6 isolated from a lake water.</title>
        <authorList>
            <person name="Liu H."/>
        </authorList>
    </citation>
    <scope>NUCLEOTIDE SEQUENCE</scope>
    <source>
        <strain evidence="1">EF6</strain>
    </source>
</reference>
<protein>
    <submittedName>
        <fullName evidence="1">Uncharacterized protein</fullName>
    </submittedName>
</protein>
<dbReference type="PROSITE" id="PS51257">
    <property type="entry name" value="PROKAR_LIPOPROTEIN"/>
    <property type="match status" value="1"/>
</dbReference>
<keyword evidence="2" id="KW-1185">Reference proteome</keyword>
<name>A0ABT4JA78_9RHOB</name>
<proteinExistence type="predicted"/>
<comment type="caution">
    <text evidence="1">The sequence shown here is derived from an EMBL/GenBank/DDBJ whole genome shotgun (WGS) entry which is preliminary data.</text>
</comment>
<evidence type="ECO:0000313" key="2">
    <source>
        <dbReference type="Proteomes" id="UP001149822"/>
    </source>
</evidence>
<evidence type="ECO:0000313" key="1">
    <source>
        <dbReference type="EMBL" id="MCZ0964039.1"/>
    </source>
</evidence>
<gene>
    <name evidence="1" type="ORF">OU682_20830</name>
</gene>
<sequence>MRSMLALVLVASASPSLGDCPQGMHFLFGCDIIERGARVEMCSGDGKIQYRYSVDGITELEFIGPGWGGIKNHVQGLHGHAYASATRQGNMFYAAFVDRDLMNFDAGSPGAGSPNPAVVQVYDSEEAFVDPENDDPIARRVCYPPSIELDGNNFGPG</sequence>
<accession>A0ABT4JA78</accession>
<dbReference type="RefSeq" id="WP_268944136.1">
    <property type="nucleotide sequence ID" value="NZ_JAPTYD010000063.1"/>
</dbReference>
<dbReference type="Proteomes" id="UP001149822">
    <property type="component" value="Unassembled WGS sequence"/>
</dbReference>
<organism evidence="1 2">
    <name type="scientific">Paracoccus benzoatiresistens</name>
    <dbReference type="NCBI Taxonomy" id="2997341"/>
    <lineage>
        <taxon>Bacteria</taxon>
        <taxon>Pseudomonadati</taxon>
        <taxon>Pseudomonadota</taxon>
        <taxon>Alphaproteobacteria</taxon>
        <taxon>Rhodobacterales</taxon>
        <taxon>Paracoccaceae</taxon>
        <taxon>Paracoccus</taxon>
    </lineage>
</organism>